<protein>
    <recommendedName>
        <fullName evidence="6">GPI anchored protein</fullName>
    </recommendedName>
</protein>
<keyword evidence="3" id="KW-0732">Signal</keyword>
<dbReference type="PANTHER" id="PTHR39599">
    <property type="entry name" value="GPI-ANCHORED PROTEIN (EUROFUNG)-RELATED-RELATED"/>
    <property type="match status" value="1"/>
</dbReference>
<feature type="transmembrane region" description="Helical" evidence="2">
    <location>
        <begin position="432"/>
        <end position="454"/>
    </location>
</feature>
<evidence type="ECO:0000313" key="5">
    <source>
        <dbReference type="Proteomes" id="UP001174934"/>
    </source>
</evidence>
<keyword evidence="2" id="KW-1133">Transmembrane helix</keyword>
<dbReference type="PANTHER" id="PTHR39599:SF2">
    <property type="entry name" value="ANCHORED PROTEIN, PUTATIVE (AFU_ORTHOLOGUE AFUA_1G09650)-RELATED"/>
    <property type="match status" value="1"/>
</dbReference>
<dbReference type="Proteomes" id="UP001174934">
    <property type="component" value="Unassembled WGS sequence"/>
</dbReference>
<gene>
    <name evidence="4" type="ORF">B0T17DRAFT_650536</name>
</gene>
<proteinExistence type="predicted"/>
<comment type="caution">
    <text evidence="4">The sequence shown here is derived from an EMBL/GenBank/DDBJ whole genome shotgun (WGS) entry which is preliminary data.</text>
</comment>
<feature type="chain" id="PRO_5041294256" description="GPI anchored protein" evidence="3">
    <location>
        <begin position="22"/>
        <end position="473"/>
    </location>
</feature>
<keyword evidence="2" id="KW-0472">Membrane</keyword>
<evidence type="ECO:0000256" key="2">
    <source>
        <dbReference type="SAM" id="Phobius"/>
    </source>
</evidence>
<feature type="signal peptide" evidence="3">
    <location>
        <begin position="1"/>
        <end position="21"/>
    </location>
</feature>
<evidence type="ECO:0000256" key="1">
    <source>
        <dbReference type="SAM" id="MobiDB-lite"/>
    </source>
</evidence>
<dbReference type="EMBL" id="JAULSR010000001">
    <property type="protein sequence ID" value="KAK0635563.1"/>
    <property type="molecule type" value="Genomic_DNA"/>
</dbReference>
<keyword evidence="2" id="KW-0812">Transmembrane</keyword>
<feature type="region of interest" description="Disordered" evidence="1">
    <location>
        <begin position="259"/>
        <end position="305"/>
    </location>
</feature>
<evidence type="ECO:0008006" key="6">
    <source>
        <dbReference type="Google" id="ProtNLM"/>
    </source>
</evidence>
<organism evidence="4 5">
    <name type="scientific">Bombardia bombarda</name>
    <dbReference type="NCBI Taxonomy" id="252184"/>
    <lineage>
        <taxon>Eukaryota</taxon>
        <taxon>Fungi</taxon>
        <taxon>Dikarya</taxon>
        <taxon>Ascomycota</taxon>
        <taxon>Pezizomycotina</taxon>
        <taxon>Sordariomycetes</taxon>
        <taxon>Sordariomycetidae</taxon>
        <taxon>Sordariales</taxon>
        <taxon>Lasiosphaeriaceae</taxon>
        <taxon>Bombardia</taxon>
    </lineage>
</organism>
<sequence>MRILPPSLWLLVAAQIEAAQAQAQQQLPTAIRKMPPDQGEKLYHEYCAFPMDMDNHNHHMGAPMPAPKAAMAARRLSLAAANAASTNSSMSYRPPRGGVRNGGGNIFRRRGAAAAAAAEEALARLERRDWSCPAGTSSCASIGYPNSCCQTGETCTEIVDTGLGSVGCCPAGATCGGAISGCATGNTACASDLGGGCCIPGFVCQGVGCVSTTAISPSSPVPIPTGLTTLTSTSTSVIVTGPAPSTVVVTVVITITPSQSSPASISTTTTQTISAPSSSSSSSTTTTTNSSGGILPPIRPTSSDDTAATNTYCPTGFYACLASAGGGCCQTGRDCQTTSCPPVAMTTMVDTNGVTVVVPASEVPATATATCASGWFMCGSEAGPVAGCCPSGYSCGTASCSVVTVGGTATIAKELPGQTGGAAGGRGPIEGLLWWAFWWLGWGSFFEGVGCVFMKKRWKHCLEFYGDGVMDHA</sequence>
<reference evidence="4" key="1">
    <citation type="submission" date="2023-06" db="EMBL/GenBank/DDBJ databases">
        <title>Genome-scale phylogeny and comparative genomics of the fungal order Sordariales.</title>
        <authorList>
            <consortium name="Lawrence Berkeley National Laboratory"/>
            <person name="Hensen N."/>
            <person name="Bonometti L."/>
            <person name="Westerberg I."/>
            <person name="Brannstrom I.O."/>
            <person name="Guillou S."/>
            <person name="Cros-Aarteil S."/>
            <person name="Calhoun S."/>
            <person name="Haridas S."/>
            <person name="Kuo A."/>
            <person name="Mondo S."/>
            <person name="Pangilinan J."/>
            <person name="Riley R."/>
            <person name="LaButti K."/>
            <person name="Andreopoulos B."/>
            <person name="Lipzen A."/>
            <person name="Chen C."/>
            <person name="Yanf M."/>
            <person name="Daum C."/>
            <person name="Ng V."/>
            <person name="Clum A."/>
            <person name="Steindorff A."/>
            <person name="Ohm R."/>
            <person name="Martin F."/>
            <person name="Silar P."/>
            <person name="Natvig D."/>
            <person name="Lalanne C."/>
            <person name="Gautier V."/>
            <person name="Ament-velasquez S.L."/>
            <person name="Kruys A."/>
            <person name="Hutchinson M.I."/>
            <person name="Powell A.J."/>
            <person name="Barry K."/>
            <person name="Miller A.N."/>
            <person name="Grigoriev I.V."/>
            <person name="Debuchy R."/>
            <person name="Gladieux P."/>
            <person name="Thoren M.H."/>
            <person name="Johannesson H."/>
        </authorList>
    </citation>
    <scope>NUCLEOTIDE SEQUENCE</scope>
    <source>
        <strain evidence="4">SMH3391-2</strain>
    </source>
</reference>
<keyword evidence="5" id="KW-1185">Reference proteome</keyword>
<feature type="compositionally biased region" description="Low complexity" evidence="1">
    <location>
        <begin position="259"/>
        <end position="291"/>
    </location>
</feature>
<name>A0AA39XK90_9PEZI</name>
<dbReference type="AlphaFoldDB" id="A0AA39XK90"/>
<accession>A0AA39XK90</accession>
<evidence type="ECO:0000256" key="3">
    <source>
        <dbReference type="SAM" id="SignalP"/>
    </source>
</evidence>
<evidence type="ECO:0000313" key="4">
    <source>
        <dbReference type="EMBL" id="KAK0635563.1"/>
    </source>
</evidence>